<keyword evidence="16" id="KW-1185">Reference proteome</keyword>
<evidence type="ECO:0000256" key="10">
    <source>
        <dbReference type="PIRNR" id="PIRNR017127"/>
    </source>
</evidence>
<evidence type="ECO:0000313" key="16">
    <source>
        <dbReference type="Proteomes" id="UP000095300"/>
    </source>
</evidence>
<keyword evidence="4" id="KW-0158">Chromosome</keyword>
<dbReference type="PIRSF" id="PIRSF017127">
    <property type="entry name" value="Condensin_D2"/>
    <property type="match status" value="1"/>
</dbReference>
<evidence type="ECO:0000256" key="1">
    <source>
        <dbReference type="ARBA" id="ARBA00004123"/>
    </source>
</evidence>
<dbReference type="GO" id="GO:0005634">
    <property type="term" value="C:nucleus"/>
    <property type="evidence" value="ECO:0007669"/>
    <property type="project" value="UniProtKB-SubCell"/>
</dbReference>
<evidence type="ECO:0000259" key="13">
    <source>
        <dbReference type="Pfam" id="PF12717"/>
    </source>
</evidence>
<evidence type="ECO:0000256" key="9">
    <source>
        <dbReference type="ARBA" id="ARBA00023306"/>
    </source>
</evidence>
<dbReference type="Gene3D" id="1.25.10.10">
    <property type="entry name" value="Leucine-rich Repeat Variant"/>
    <property type="match status" value="2"/>
</dbReference>
<organism evidence="15 16">
    <name type="scientific">Stomoxys calcitrans</name>
    <name type="common">Stable fly</name>
    <name type="synonym">Conops calcitrans</name>
    <dbReference type="NCBI Taxonomy" id="35570"/>
    <lineage>
        <taxon>Eukaryota</taxon>
        <taxon>Metazoa</taxon>
        <taxon>Ecdysozoa</taxon>
        <taxon>Arthropoda</taxon>
        <taxon>Hexapoda</taxon>
        <taxon>Insecta</taxon>
        <taxon>Pterygota</taxon>
        <taxon>Neoptera</taxon>
        <taxon>Endopterygota</taxon>
        <taxon>Diptera</taxon>
        <taxon>Brachycera</taxon>
        <taxon>Muscomorpha</taxon>
        <taxon>Muscoidea</taxon>
        <taxon>Muscidae</taxon>
        <taxon>Stomoxys</taxon>
    </lineage>
</organism>
<name>A0A1I8PTS8_STOCA</name>
<evidence type="ECO:0000259" key="14">
    <source>
        <dbReference type="Pfam" id="PF12922"/>
    </source>
</evidence>
<dbReference type="InterPro" id="IPR024324">
    <property type="entry name" value="Condensin_cplx_su1_N"/>
</dbReference>
<evidence type="ECO:0000256" key="12">
    <source>
        <dbReference type="SAM" id="MobiDB-lite"/>
    </source>
</evidence>
<reference evidence="15" key="1">
    <citation type="submission" date="2020-05" db="UniProtKB">
        <authorList>
            <consortium name="EnsemblMetazoa"/>
        </authorList>
    </citation>
    <scope>IDENTIFICATION</scope>
    <source>
        <strain evidence="15">USDA</strain>
    </source>
</reference>
<dbReference type="STRING" id="35570.A0A1I8PTS8"/>
<dbReference type="KEGG" id="scac:106088192"/>
<keyword evidence="8" id="KW-0539">Nucleus</keyword>
<evidence type="ECO:0000256" key="3">
    <source>
        <dbReference type="ARBA" id="ARBA00009606"/>
    </source>
</evidence>
<accession>A0A1I8PTS8</accession>
<feature type="domain" description="Condensin complex subunit 1 C-terminal" evidence="13">
    <location>
        <begin position="1083"/>
        <end position="1243"/>
    </location>
</feature>
<dbReference type="InterPro" id="IPR026971">
    <property type="entry name" value="CND1/NCAPD3"/>
</dbReference>
<feature type="region of interest" description="Disordered" evidence="12">
    <location>
        <begin position="1306"/>
        <end position="1470"/>
    </location>
</feature>
<comment type="similarity">
    <text evidence="3 10">Belongs to the CND1 (condensin subunit 1) family.</text>
</comment>
<dbReference type="GO" id="GO:0042393">
    <property type="term" value="F:histone binding"/>
    <property type="evidence" value="ECO:0007669"/>
    <property type="project" value="TreeGrafter"/>
</dbReference>
<comment type="function">
    <text evidence="10">Regulatory subunit of the condensin complex, a complex required for conversion of interphase chromatin into mitotic-like condense chromosomes. The condensin complex probably introduces positive supercoils into relaxed DNA in the presence of type I topoisomerases and converts nicked DNA into positive knotted forms in the presence of type II topoisomerases.</text>
</comment>
<evidence type="ECO:0000256" key="8">
    <source>
        <dbReference type="ARBA" id="ARBA00023242"/>
    </source>
</evidence>
<dbReference type="InterPro" id="IPR007673">
    <property type="entry name" value="Condensin_cplx_su1"/>
</dbReference>
<keyword evidence="11" id="KW-0175">Coiled coil</keyword>
<protein>
    <recommendedName>
        <fullName evidence="10">Condensin complex subunit 1</fullName>
    </recommendedName>
</protein>
<proteinExistence type="inferred from homology"/>
<dbReference type="GO" id="GO:0010032">
    <property type="term" value="P:meiotic chromosome condensation"/>
    <property type="evidence" value="ECO:0007669"/>
    <property type="project" value="TreeGrafter"/>
</dbReference>
<evidence type="ECO:0000256" key="6">
    <source>
        <dbReference type="ARBA" id="ARBA00022776"/>
    </source>
</evidence>
<evidence type="ECO:0000256" key="11">
    <source>
        <dbReference type="SAM" id="Coils"/>
    </source>
</evidence>
<gene>
    <name evidence="15" type="primary">106088192</name>
</gene>
<dbReference type="PANTHER" id="PTHR14222">
    <property type="entry name" value="CONDENSIN"/>
    <property type="match status" value="1"/>
</dbReference>
<dbReference type="GO" id="GO:0000779">
    <property type="term" value="C:condensed chromosome, centromeric region"/>
    <property type="evidence" value="ECO:0007669"/>
    <property type="project" value="TreeGrafter"/>
</dbReference>
<dbReference type="GO" id="GO:0051301">
    <property type="term" value="P:cell division"/>
    <property type="evidence" value="ECO:0007669"/>
    <property type="project" value="UniProtKB-KW"/>
</dbReference>
<dbReference type="VEuPathDB" id="VectorBase:SCAU011015"/>
<keyword evidence="9 10" id="KW-0131">Cell cycle</keyword>
<dbReference type="EnsemblMetazoa" id="SCAU011015-RA">
    <property type="protein sequence ID" value="SCAU011015-PA"/>
    <property type="gene ID" value="SCAU011015"/>
</dbReference>
<keyword evidence="7 10" id="KW-0226">DNA condensation</keyword>
<evidence type="ECO:0000256" key="2">
    <source>
        <dbReference type="ARBA" id="ARBA00004286"/>
    </source>
</evidence>
<feature type="compositionally biased region" description="Polar residues" evidence="12">
    <location>
        <begin position="1326"/>
        <end position="1337"/>
    </location>
</feature>
<dbReference type="PANTHER" id="PTHR14222:SF2">
    <property type="entry name" value="CONDENSIN COMPLEX SUBUNIT 1"/>
    <property type="match status" value="1"/>
</dbReference>
<dbReference type="Pfam" id="PF12922">
    <property type="entry name" value="Cnd1_N"/>
    <property type="match status" value="1"/>
</dbReference>
<evidence type="ECO:0000256" key="4">
    <source>
        <dbReference type="ARBA" id="ARBA00022454"/>
    </source>
</evidence>
<feature type="domain" description="Condensin complex subunit 1 N-terminal" evidence="14">
    <location>
        <begin position="75"/>
        <end position="239"/>
    </location>
</feature>
<dbReference type="OrthoDB" id="436262at2759"/>
<evidence type="ECO:0000256" key="7">
    <source>
        <dbReference type="ARBA" id="ARBA00023067"/>
    </source>
</evidence>
<feature type="compositionally biased region" description="Basic residues" evidence="12">
    <location>
        <begin position="1339"/>
        <end position="1349"/>
    </location>
</feature>
<evidence type="ECO:0000256" key="5">
    <source>
        <dbReference type="ARBA" id="ARBA00022618"/>
    </source>
</evidence>
<comment type="subcellular location">
    <subcellularLocation>
        <location evidence="2">Chromosome</location>
    </subcellularLocation>
    <subcellularLocation>
        <location evidence="1">Nucleus</location>
    </subcellularLocation>
</comment>
<sequence>MDFQFNLPMASSDLLNSSGDNYYVKQLYSSGEIPDKLRACKQMLHQGDPFYIFDHFDTFYAVVECKNTDSSAMTNLMRSFDLLYLTVDKLGNLLAPFLARSEAPTSQERNSHLNLTKMCMFLHVNVVRKIDSNIHRLQQEQQTNQQKKRGKNADTVEQYPDWEHKRGKFLVQLYNILQFPLEKLWSPPMAEENFVNLICDICYRTLEMLHVRPDNRHIVETIFQIFGTAIKRYQHAMNFPVRILQILRTTEHAGVSVANGINTLYEDYNITSVFSVLIKEIVESLTLDSADSNVSRNFSNFLMHSASVAPKLMIPHLSTLCDELLNCESYLLRNCILQIMGDAIVGELTSEELSEDLKEARNEFLENLLMHINDVSAHVRSKVLQIWHHMKEEQAVPLSFQLKVLSEAVERLEDRTSSVRKHAVQLIKAFLERNPFSAKLTLDELQKKHDEEVEKMEKLTELLAEERKKAEEIEDKWNLVIPDIFPFVEESLKENKEPTETQENYEDLVQRISTMLLEKNYKEAVVLVRKADHVAGNSEIRLSLRHEEQCAYYMALLKSYIFLANGCKDSNEELGTQIKTVQFLQDSIEFSRAVSRAMPKLLEMLLSKTNSDVYEAVDLFTTGYMFGIKGTEIGMRQMLYLVWSSDKEKRDAVSDAYKKVLFTTDQTGRAHALRVVQNLSKFLEGIEYGHFTAMECLVREWVSNEDIDGHIIQVLFERFTLKLEGTTDNESRLALQLLIMCSYAKSSIASANITIIEGIGLGERAKKDPRIYASCLEFWLNSIDQSLNSKFYKRYEVDSPPVQKVTDMFLKFFFHPRITDFDKITMKTLQFFYQMCQTPDVISQNIIKGLLKKFKAFSMKLCEITASQQAQANETPFSQQIPSTQMTQPHSQNVLGGGGALKQMKMPVFLLTRFIFMIGYMTLKEMIFLDIDVYNNMKFRQELADCEEKKKKSALNTFNTNRRKTVNLNMSATESLKRLSGAAAEPQQEPDEDLVGATAEDNIAELINHICEELLLYAPNALLVKIFPYVMEICKYPVKYRDASLQQAATLALIRFMSVSSRFCEAHMPFLMNILQHSKNIKIKCNIVIGLSDLTFRFPNIIEPWTGHFYSTLYEDDTELRLTAVKMLSHLILHEMIRVKGQIADLAMCIVDNNAEIKNITQQFFKEIANKSNILYNVLPDIISKLSDTTLNLEEEKYRIIMRYILNLIQKDRQVETLVEKLCLRFPVTREERQWRDIAYCLSLLSYNEKTIKKLIDNLQYYKDKVQIDEVHQSFKLIISNTSKLAKPELKTLVTELETRINECLQVRQPGEENENQENDKENAPETGSSASNSQQVKGKGKATGKNKNKAPPPRANTTRRNRTRKEPSSNESSSSSSEDEAPKKSTAKGKSAGRKQKPPSSSEDNSSDSDKQPAPSTSKKGRIAAQPTPRRASAKATPRRGVASRSRVIQETASSDEDVPQRKRGRKSK</sequence>
<keyword evidence="5 10" id="KW-0132">Cell division</keyword>
<dbReference type="InterPro" id="IPR016024">
    <property type="entry name" value="ARM-type_fold"/>
</dbReference>
<dbReference type="GO" id="GO:0000796">
    <property type="term" value="C:condensin complex"/>
    <property type="evidence" value="ECO:0007669"/>
    <property type="project" value="TreeGrafter"/>
</dbReference>
<dbReference type="Proteomes" id="UP000095300">
    <property type="component" value="Unassembled WGS sequence"/>
</dbReference>
<dbReference type="GO" id="GO:0007076">
    <property type="term" value="P:mitotic chromosome condensation"/>
    <property type="evidence" value="ECO:0007669"/>
    <property type="project" value="InterPro"/>
</dbReference>
<dbReference type="InterPro" id="IPR032682">
    <property type="entry name" value="Cnd1_C"/>
</dbReference>
<dbReference type="SUPFAM" id="SSF48371">
    <property type="entry name" value="ARM repeat"/>
    <property type="match status" value="1"/>
</dbReference>
<evidence type="ECO:0000313" key="15">
    <source>
        <dbReference type="EnsemblMetazoa" id="SCAU011015-PA"/>
    </source>
</evidence>
<keyword evidence="6 10" id="KW-0498">Mitosis</keyword>
<dbReference type="Pfam" id="PF12717">
    <property type="entry name" value="Cnd1"/>
    <property type="match status" value="1"/>
</dbReference>
<dbReference type="InterPro" id="IPR011989">
    <property type="entry name" value="ARM-like"/>
</dbReference>
<feature type="coiled-coil region" evidence="11">
    <location>
        <begin position="442"/>
        <end position="476"/>
    </location>
</feature>
<feature type="compositionally biased region" description="Basic residues" evidence="12">
    <location>
        <begin position="1386"/>
        <end position="1398"/>
    </location>
</feature>